<name>A0A1G5CT67_9BACT</name>
<organism evidence="1 2">
    <name type="scientific">Desulfoluna spongiiphila</name>
    <dbReference type="NCBI Taxonomy" id="419481"/>
    <lineage>
        <taxon>Bacteria</taxon>
        <taxon>Pseudomonadati</taxon>
        <taxon>Thermodesulfobacteriota</taxon>
        <taxon>Desulfobacteria</taxon>
        <taxon>Desulfobacterales</taxon>
        <taxon>Desulfolunaceae</taxon>
        <taxon>Desulfoluna</taxon>
    </lineage>
</organism>
<keyword evidence="2" id="KW-1185">Reference proteome</keyword>
<sequence>MGGQMWIFHLCIWFAGNLILFEYDVGRTGVTQTIHDYLPLIPMQYRLQLVDAAYNKRGAYHGKLW</sequence>
<protein>
    <submittedName>
        <fullName evidence="1">Uncharacterized protein</fullName>
    </submittedName>
</protein>
<dbReference type="EMBL" id="FMUX01000003">
    <property type="protein sequence ID" value="SCY05471.1"/>
    <property type="molecule type" value="Genomic_DNA"/>
</dbReference>
<dbReference type="Proteomes" id="UP000198870">
    <property type="component" value="Unassembled WGS sequence"/>
</dbReference>
<dbReference type="AlphaFoldDB" id="A0A1G5CT67"/>
<accession>A0A1G5CT67</accession>
<reference evidence="1 2" key="1">
    <citation type="submission" date="2016-10" db="EMBL/GenBank/DDBJ databases">
        <authorList>
            <person name="de Groot N.N."/>
        </authorList>
    </citation>
    <scope>NUCLEOTIDE SEQUENCE [LARGE SCALE GENOMIC DNA]</scope>
    <source>
        <strain evidence="1 2">AA1</strain>
    </source>
</reference>
<gene>
    <name evidence="1" type="ORF">SAMN05216233_103191</name>
</gene>
<evidence type="ECO:0000313" key="2">
    <source>
        <dbReference type="Proteomes" id="UP000198870"/>
    </source>
</evidence>
<evidence type="ECO:0000313" key="1">
    <source>
        <dbReference type="EMBL" id="SCY05471.1"/>
    </source>
</evidence>
<proteinExistence type="predicted"/>